<reference evidence="1 2" key="1">
    <citation type="submission" date="2018-04" db="EMBL/GenBank/DDBJ databases">
        <title>Aerococcus urinae genomes.</title>
        <authorList>
            <person name="Hilt E."/>
            <person name="Gilbert N.M."/>
            <person name="Thomas-White K."/>
            <person name="Putonti C."/>
            <person name="Lewis A.L."/>
            <person name="Visck K.L."/>
            <person name="Wolfe A.J."/>
        </authorList>
    </citation>
    <scope>NUCLEOTIDE SEQUENCE [LARGE SCALE GENOMIC DNA]</scope>
    <source>
        <strain evidence="1 2">UMB7480</strain>
    </source>
</reference>
<dbReference type="EMBL" id="QMHM01000090">
    <property type="protein sequence ID" value="RAV75576.1"/>
    <property type="molecule type" value="Genomic_DNA"/>
</dbReference>
<proteinExistence type="predicted"/>
<evidence type="ECO:0000313" key="2">
    <source>
        <dbReference type="Proteomes" id="UP000251923"/>
    </source>
</evidence>
<organism evidence="1 2">
    <name type="scientific">Aerococcus urinae</name>
    <dbReference type="NCBI Taxonomy" id="1376"/>
    <lineage>
        <taxon>Bacteria</taxon>
        <taxon>Bacillati</taxon>
        <taxon>Bacillota</taxon>
        <taxon>Bacilli</taxon>
        <taxon>Lactobacillales</taxon>
        <taxon>Aerococcaceae</taxon>
        <taxon>Aerococcus</taxon>
    </lineage>
</organism>
<name>A0A329NTY3_9LACT</name>
<accession>A0A329NTY3</accession>
<gene>
    <name evidence="1" type="ORF">DBT54_10075</name>
</gene>
<dbReference type="AlphaFoldDB" id="A0A329NTY3"/>
<sequence length="203" mass="22879">RIQSDNIDGIPCIHRSWNHVVNLVRKAGEVCGRDRVQLNLLQELFQHLRGYEWMPRIRDNMVYVVALANGPMNGVGANWIDVVENDGRYFHPVGRGYPYVPPNYIGFRYNGFLQSVHHVSDWLLVHNVAEINPNWQSTDVDHFVYTLGPAIRPAQPLPSGPIWNRRVNCAIDTLLSGEFLSVQAASEATTIRLAASGAVDDHD</sequence>
<evidence type="ECO:0000313" key="1">
    <source>
        <dbReference type="EMBL" id="RAV75576.1"/>
    </source>
</evidence>
<comment type="caution">
    <text evidence="1">The sequence shown here is derived from an EMBL/GenBank/DDBJ whole genome shotgun (WGS) entry which is preliminary data.</text>
</comment>
<protein>
    <submittedName>
        <fullName evidence="1">Uncharacterized protein</fullName>
    </submittedName>
</protein>
<dbReference type="Proteomes" id="UP000251923">
    <property type="component" value="Unassembled WGS sequence"/>
</dbReference>
<feature type="non-terminal residue" evidence="1">
    <location>
        <position position="1"/>
    </location>
</feature>